<evidence type="ECO:0000256" key="6">
    <source>
        <dbReference type="ARBA" id="ARBA00022857"/>
    </source>
</evidence>
<evidence type="ECO:0000313" key="10">
    <source>
        <dbReference type="EMBL" id="KKN60789.1"/>
    </source>
</evidence>
<feature type="domain" description="Pyrroline-5-carboxylate reductase dimerisation" evidence="9">
    <location>
        <begin position="164"/>
        <end position="268"/>
    </location>
</feature>
<dbReference type="Gene3D" id="3.40.50.720">
    <property type="entry name" value="NAD(P)-binding Rossmann-like Domain"/>
    <property type="match status" value="1"/>
</dbReference>
<keyword evidence="3" id="KW-0963">Cytoplasm</keyword>
<dbReference type="AlphaFoldDB" id="A0A0F9S158"/>
<dbReference type="InterPro" id="IPR029036">
    <property type="entry name" value="P5CR_dimer"/>
</dbReference>
<organism evidence="10">
    <name type="scientific">marine sediment metagenome</name>
    <dbReference type="NCBI Taxonomy" id="412755"/>
    <lineage>
        <taxon>unclassified sequences</taxon>
        <taxon>metagenomes</taxon>
        <taxon>ecological metagenomes</taxon>
    </lineage>
</organism>
<dbReference type="PANTHER" id="PTHR11645:SF0">
    <property type="entry name" value="PYRROLINE-5-CARBOXYLATE REDUCTASE 3"/>
    <property type="match status" value="1"/>
</dbReference>
<dbReference type="InterPro" id="IPR000304">
    <property type="entry name" value="Pyrroline-COOH_reductase"/>
</dbReference>
<dbReference type="InterPro" id="IPR036291">
    <property type="entry name" value="NAD(P)-bd_dom_sf"/>
</dbReference>
<dbReference type="Pfam" id="PF14748">
    <property type="entry name" value="P5CR_dimer"/>
    <property type="match status" value="1"/>
</dbReference>
<dbReference type="FunFam" id="1.10.3730.10:FF:000001">
    <property type="entry name" value="Pyrroline-5-carboxylate reductase"/>
    <property type="match status" value="1"/>
</dbReference>
<feature type="domain" description="Pyrroline-5-carboxylate reductase catalytic N-terminal" evidence="8">
    <location>
        <begin position="5"/>
        <end position="99"/>
    </location>
</feature>
<dbReference type="NCBIfam" id="TIGR00112">
    <property type="entry name" value="proC"/>
    <property type="match status" value="1"/>
</dbReference>
<dbReference type="PROSITE" id="PS00521">
    <property type="entry name" value="P5CR"/>
    <property type="match status" value="1"/>
</dbReference>
<dbReference type="EMBL" id="LAZR01000682">
    <property type="protein sequence ID" value="KKN60789.1"/>
    <property type="molecule type" value="Genomic_DNA"/>
</dbReference>
<dbReference type="HAMAP" id="MF_01925">
    <property type="entry name" value="P5C_reductase"/>
    <property type="match status" value="1"/>
</dbReference>
<proteinExistence type="inferred from homology"/>
<dbReference type="InterPro" id="IPR008927">
    <property type="entry name" value="6-PGluconate_DH-like_C_sf"/>
</dbReference>
<sequence length="277" mass="29627">MEQCTIAFIGGGNMARSLIGGLLNNGYSADKIHVADASTETLENMTSRFSVTTFTDNTAAIADADVVILAVKPQQLQTVIRQISPHWQQSKLLVSIAAGIRLVDIERWLNTDKAAIVRAMPNTPSLVQAGATALCANSHVSSQQHERAESILRAVGLALWINDEQQMDAVTALSGSGPAYFFLVLEAMQTAGMELGLPEETARLLAIETGFGATKMALESNESACVLRQRVTSPGGTTERALDTFEEGDLRGLFSKALKAAADRADELATQLGQDYD</sequence>
<evidence type="ECO:0000256" key="7">
    <source>
        <dbReference type="ARBA" id="ARBA00023002"/>
    </source>
</evidence>
<evidence type="ECO:0000259" key="8">
    <source>
        <dbReference type="Pfam" id="PF03807"/>
    </source>
</evidence>
<dbReference type="PANTHER" id="PTHR11645">
    <property type="entry name" value="PYRROLINE-5-CARBOXYLATE REDUCTASE"/>
    <property type="match status" value="1"/>
</dbReference>
<keyword evidence="5" id="KW-0641">Proline biosynthesis</keyword>
<evidence type="ECO:0000256" key="3">
    <source>
        <dbReference type="ARBA" id="ARBA00022490"/>
    </source>
</evidence>
<dbReference type="PIRSF" id="PIRSF000193">
    <property type="entry name" value="Pyrrol-5-carb_rd"/>
    <property type="match status" value="1"/>
</dbReference>
<dbReference type="GO" id="GO:0055129">
    <property type="term" value="P:L-proline biosynthetic process"/>
    <property type="evidence" value="ECO:0007669"/>
    <property type="project" value="TreeGrafter"/>
</dbReference>
<keyword evidence="4" id="KW-0028">Amino-acid biosynthesis</keyword>
<evidence type="ECO:0000256" key="5">
    <source>
        <dbReference type="ARBA" id="ARBA00022650"/>
    </source>
</evidence>
<comment type="similarity">
    <text evidence="2">Belongs to the pyrroline-5-carboxylate reductase family.</text>
</comment>
<accession>A0A0F9S158</accession>
<dbReference type="FunFam" id="3.40.50.720:FF:000105">
    <property type="entry name" value="Pyrroline-5-carboxylate reductase"/>
    <property type="match status" value="1"/>
</dbReference>
<comment type="pathway">
    <text evidence="1">Amino-acid biosynthesis; L-proline biosynthesis; L-proline from L-glutamate 5-semialdehyde: step 1/1.</text>
</comment>
<dbReference type="InterPro" id="IPR028939">
    <property type="entry name" value="P5C_Rdtase_cat_N"/>
</dbReference>
<comment type="caution">
    <text evidence="10">The sequence shown here is derived from an EMBL/GenBank/DDBJ whole genome shotgun (WGS) entry which is preliminary data.</text>
</comment>
<name>A0A0F9S158_9ZZZZ</name>
<evidence type="ECO:0000256" key="1">
    <source>
        <dbReference type="ARBA" id="ARBA00005205"/>
    </source>
</evidence>
<evidence type="ECO:0000259" key="9">
    <source>
        <dbReference type="Pfam" id="PF14748"/>
    </source>
</evidence>
<keyword evidence="7" id="KW-0560">Oxidoreductase</keyword>
<gene>
    <name evidence="10" type="ORF">LCGC14_0528250</name>
</gene>
<evidence type="ECO:0008006" key="11">
    <source>
        <dbReference type="Google" id="ProtNLM"/>
    </source>
</evidence>
<dbReference type="SUPFAM" id="SSF48179">
    <property type="entry name" value="6-phosphogluconate dehydrogenase C-terminal domain-like"/>
    <property type="match status" value="1"/>
</dbReference>
<keyword evidence="6" id="KW-0521">NADP</keyword>
<dbReference type="SUPFAM" id="SSF51735">
    <property type="entry name" value="NAD(P)-binding Rossmann-fold domains"/>
    <property type="match status" value="1"/>
</dbReference>
<dbReference type="InterPro" id="IPR053790">
    <property type="entry name" value="P5CR-like_CS"/>
</dbReference>
<evidence type="ECO:0000256" key="2">
    <source>
        <dbReference type="ARBA" id="ARBA00005525"/>
    </source>
</evidence>
<protein>
    <recommendedName>
        <fullName evidence="11">Pyrroline-5-carboxylate reductase</fullName>
    </recommendedName>
</protein>
<dbReference type="GO" id="GO:0004735">
    <property type="term" value="F:pyrroline-5-carboxylate reductase activity"/>
    <property type="evidence" value="ECO:0007669"/>
    <property type="project" value="InterPro"/>
</dbReference>
<reference evidence="10" key="1">
    <citation type="journal article" date="2015" name="Nature">
        <title>Complex archaea that bridge the gap between prokaryotes and eukaryotes.</title>
        <authorList>
            <person name="Spang A."/>
            <person name="Saw J.H."/>
            <person name="Jorgensen S.L."/>
            <person name="Zaremba-Niedzwiedzka K."/>
            <person name="Martijn J."/>
            <person name="Lind A.E."/>
            <person name="van Eijk R."/>
            <person name="Schleper C."/>
            <person name="Guy L."/>
            <person name="Ettema T.J."/>
        </authorList>
    </citation>
    <scope>NUCLEOTIDE SEQUENCE</scope>
</reference>
<dbReference type="Pfam" id="PF03807">
    <property type="entry name" value="F420_oxidored"/>
    <property type="match status" value="1"/>
</dbReference>
<evidence type="ECO:0000256" key="4">
    <source>
        <dbReference type="ARBA" id="ARBA00022605"/>
    </source>
</evidence>
<dbReference type="Gene3D" id="1.10.3730.10">
    <property type="entry name" value="ProC C-terminal domain-like"/>
    <property type="match status" value="1"/>
</dbReference>